<dbReference type="PROSITE" id="PS50293">
    <property type="entry name" value="TPR_REGION"/>
    <property type="match status" value="1"/>
</dbReference>
<comment type="caution">
    <text evidence="1">The sequence shown here is derived from an EMBL/GenBank/DDBJ whole genome shotgun (WGS) entry which is preliminary data.</text>
</comment>
<evidence type="ECO:0000313" key="2">
    <source>
        <dbReference type="Proteomes" id="UP000310168"/>
    </source>
</evidence>
<dbReference type="Proteomes" id="UP000310168">
    <property type="component" value="Unassembled WGS sequence"/>
</dbReference>
<name>A0ABY2TMH2_9SPIR</name>
<protein>
    <recommendedName>
        <fullName evidence="3">Tetratricopeptide repeat protein</fullName>
    </recommendedName>
</protein>
<dbReference type="RefSeq" id="WP_419670465.1">
    <property type="nucleotide sequence ID" value="NZ_SJDU01000593.1"/>
</dbReference>
<accession>A0ABY2TMH2</accession>
<sequence length="105" mass="12023">MIKEEKYFNDGLDAYNNKDYEKAKDFFSKLIDKSSNSVDNAKLSEIYYMRGICHAQEYSIDEALADFNEAEKLGFDKSKIYCGRGIAYTDNGENDKAISNFDKAI</sequence>
<evidence type="ECO:0000313" key="1">
    <source>
        <dbReference type="EMBL" id="TKZ25129.1"/>
    </source>
</evidence>
<dbReference type="SMART" id="SM00028">
    <property type="entry name" value="TPR"/>
    <property type="match status" value="3"/>
</dbReference>
<dbReference type="EMBL" id="SJDU01000593">
    <property type="protein sequence ID" value="TKZ25129.1"/>
    <property type="molecule type" value="Genomic_DNA"/>
</dbReference>
<reference evidence="1 2" key="1">
    <citation type="journal article" date="2019" name="Anaerobe">
        <title>Brachyspira catarrhinii sp. nov., an anaerobic intestinal spirochaete isolated from vervet monkeys may have been misidentified as Brachyspira aalborgi in previous studies.</title>
        <authorList>
            <person name="Phillips N.D."/>
            <person name="La T."/>
            <person name="Hampson D.J."/>
        </authorList>
    </citation>
    <scope>NUCLEOTIDE SEQUENCE [LARGE SCALE GENOMIC DNA]</scope>
    <source>
        <strain evidence="1 2">Z12</strain>
    </source>
</reference>
<keyword evidence="2" id="KW-1185">Reference proteome</keyword>
<dbReference type="Pfam" id="PF13181">
    <property type="entry name" value="TPR_8"/>
    <property type="match status" value="1"/>
</dbReference>
<gene>
    <name evidence="1" type="ORF">EZH24_12515</name>
</gene>
<proteinExistence type="predicted"/>
<dbReference type="InterPro" id="IPR019734">
    <property type="entry name" value="TPR_rpt"/>
</dbReference>
<dbReference type="SUPFAM" id="SSF48452">
    <property type="entry name" value="TPR-like"/>
    <property type="match status" value="1"/>
</dbReference>
<organism evidence="1 2">
    <name type="scientific">Brachyspira catarrhinii</name>
    <dbReference type="NCBI Taxonomy" id="2528966"/>
    <lineage>
        <taxon>Bacteria</taxon>
        <taxon>Pseudomonadati</taxon>
        <taxon>Spirochaetota</taxon>
        <taxon>Spirochaetia</taxon>
        <taxon>Brachyspirales</taxon>
        <taxon>Brachyspiraceae</taxon>
        <taxon>Brachyspira</taxon>
    </lineage>
</organism>
<dbReference type="InterPro" id="IPR011990">
    <property type="entry name" value="TPR-like_helical_dom_sf"/>
</dbReference>
<feature type="non-terminal residue" evidence="1">
    <location>
        <position position="105"/>
    </location>
</feature>
<evidence type="ECO:0008006" key="3">
    <source>
        <dbReference type="Google" id="ProtNLM"/>
    </source>
</evidence>
<dbReference type="Gene3D" id="1.25.40.10">
    <property type="entry name" value="Tetratricopeptide repeat domain"/>
    <property type="match status" value="1"/>
</dbReference>